<accession>A0A9U5GGL0</accession>
<dbReference type="Proteomes" id="UP000675920">
    <property type="component" value="Unplaced"/>
</dbReference>
<keyword evidence="2" id="KW-1185">Reference proteome</keyword>
<evidence type="ECO:0000313" key="2">
    <source>
        <dbReference type="Proteomes" id="UP000675920"/>
    </source>
</evidence>
<reference evidence="3" key="4">
    <citation type="submission" date="2025-08" db="UniProtKB">
        <authorList>
            <consortium name="RefSeq"/>
        </authorList>
    </citation>
    <scope>IDENTIFICATION</scope>
</reference>
<feature type="domain" description="Gp5/Type VI secretion system Vgr protein OB-fold" evidence="1">
    <location>
        <begin position="28"/>
        <end position="104"/>
    </location>
</feature>
<protein>
    <submittedName>
        <fullName evidence="3">Phage baseplate assembly protein V</fullName>
    </submittedName>
</protein>
<dbReference type="Gene3D" id="2.40.50.230">
    <property type="entry name" value="Gp5 N-terminal domain"/>
    <property type="match status" value="1"/>
</dbReference>
<dbReference type="AlphaFoldDB" id="A0A9U5GGL0"/>
<evidence type="ECO:0000259" key="1">
    <source>
        <dbReference type="Pfam" id="PF04717"/>
    </source>
</evidence>
<dbReference type="InterPro" id="IPR037026">
    <property type="entry name" value="Vgr_OB-fold_dom_sf"/>
</dbReference>
<dbReference type="SUPFAM" id="SSF69349">
    <property type="entry name" value="Phage fibre proteins"/>
    <property type="match status" value="1"/>
</dbReference>
<evidence type="ECO:0000313" key="3">
    <source>
        <dbReference type="RefSeq" id="WP_028310498.1"/>
    </source>
</evidence>
<dbReference type="RefSeq" id="WP_028310498.1">
    <property type="nucleotide sequence ID" value="NZ_AXWS01000007.1"/>
</dbReference>
<proteinExistence type="predicted"/>
<organism evidence="2 3">
    <name type="scientific">Derxia gummosa DSM 723</name>
    <dbReference type="NCBI Taxonomy" id="1121388"/>
    <lineage>
        <taxon>Bacteria</taxon>
        <taxon>Pseudomonadati</taxon>
        <taxon>Pseudomonadota</taxon>
        <taxon>Betaproteobacteria</taxon>
        <taxon>Burkholderiales</taxon>
        <taxon>Alcaligenaceae</taxon>
        <taxon>Derxia</taxon>
    </lineage>
</organism>
<reference evidence="3" key="3">
    <citation type="journal article" date="2013" name="F1000Prime Rep">
        <title>The rise of the Type VI secretion system.</title>
        <authorList>
            <person name="Filloux A."/>
        </authorList>
    </citation>
    <scope>NUCLEOTIDE SEQUENCE</scope>
</reference>
<dbReference type="SUPFAM" id="SSF69255">
    <property type="entry name" value="gp5 N-terminal domain-like"/>
    <property type="match status" value="1"/>
</dbReference>
<reference evidence="3" key="2">
    <citation type="journal article" date="2012" name="Structure">
        <title>Phage pierces the host cell membrane with the iron-loaded spike.</title>
        <authorList>
            <person name="Browning C."/>
            <person name="Shneider M.M."/>
            <person name="Bowman V.D."/>
            <person name="Schwarzer D."/>
            <person name="Leiman P.G."/>
        </authorList>
    </citation>
    <scope>NUCLEOTIDE SEQUENCE</scope>
</reference>
<dbReference type="OrthoDB" id="1907165at2"/>
<reference evidence="3" key="1">
    <citation type="journal article" date="1995" name="Virology">
        <title>Bacteriophage P2: genes involved in baseplate assembly.</title>
        <authorList>
            <person name="Haggard-Ljungquist E."/>
            <person name="Jacobsen E."/>
            <person name="Rishovd S."/>
            <person name="Six E.W."/>
            <person name="Nilssen O."/>
            <person name="Sunshine M.G."/>
            <person name="Lindqvist B.H."/>
            <person name="Kim K.J."/>
            <person name="Barreiro V."/>
            <person name="Koonin E.V. et al."/>
        </authorList>
    </citation>
    <scope>NUCLEOTIDE SEQUENCE</scope>
</reference>
<dbReference type="Pfam" id="PF04717">
    <property type="entry name" value="Phage_base_V"/>
    <property type="match status" value="1"/>
</dbReference>
<sequence length="236" mass="24953">MFDFTPAESLYADRLPAGWGGRWYGAHVAVVTDLNDPDSRGRIKLTLPWSPDGKGERYEAWARVATLFAGNNRGSWFMPEVDDEVLVIFEGGDPRHPCVIGGLWNGRDAPPESPDSANAHKTIRSRNGVLIRITDQSGQDSIAIETPGGCSVTLKDGPGTVEVKDSNGNSVKLEPAGITVTASAQVKVNASQVQVSAGMVTVDAGMSRFSGVVQADTVITNTIIAATYTPGAGNIL</sequence>
<dbReference type="InterPro" id="IPR006531">
    <property type="entry name" value="Gp5/Vgr_OB"/>
</dbReference>
<name>A0A9U5GGL0_9BURK</name>